<accession>A0ACC6KS85</accession>
<gene>
    <name evidence="1" type="ORF">J2X78_000618</name>
</gene>
<organism evidence="1 2">
    <name type="scientific">Pedobacter africanus</name>
    <dbReference type="NCBI Taxonomy" id="151894"/>
    <lineage>
        <taxon>Bacteria</taxon>
        <taxon>Pseudomonadati</taxon>
        <taxon>Bacteroidota</taxon>
        <taxon>Sphingobacteriia</taxon>
        <taxon>Sphingobacteriales</taxon>
        <taxon>Sphingobacteriaceae</taxon>
        <taxon>Pedobacter</taxon>
    </lineage>
</organism>
<evidence type="ECO:0000313" key="2">
    <source>
        <dbReference type="Proteomes" id="UP001246858"/>
    </source>
</evidence>
<evidence type="ECO:0000313" key="1">
    <source>
        <dbReference type="EMBL" id="MDR6782066.1"/>
    </source>
</evidence>
<protein>
    <submittedName>
        <fullName evidence="1">AraC-like DNA-binding protein</fullName>
    </submittedName>
</protein>
<proteinExistence type="predicted"/>
<comment type="caution">
    <text evidence="1">The sequence shown here is derived from an EMBL/GenBank/DDBJ whole genome shotgun (WGS) entry which is preliminary data.</text>
</comment>
<dbReference type="Proteomes" id="UP001246858">
    <property type="component" value="Unassembled WGS sequence"/>
</dbReference>
<reference evidence="1" key="1">
    <citation type="submission" date="2023-07" db="EMBL/GenBank/DDBJ databases">
        <title>Sorghum-associated microbial communities from plants grown in Nebraska, USA.</title>
        <authorList>
            <person name="Schachtman D."/>
        </authorList>
    </citation>
    <scope>NUCLEOTIDE SEQUENCE</scope>
    <source>
        <strain evidence="1">2697</strain>
    </source>
</reference>
<keyword evidence="2" id="KW-1185">Reference proteome</keyword>
<sequence>MIFQKIHPPAYLKAYIRYYWVLESDVLETLPKNFAAIADGSPGIIFHQAEGGAFYQQGKVLPAVFLYGQTTKYTELSSTGRFRNIGVYFYPHAIKSVFGFNAAELTDSCIDVNLISSKEYKSLSERLFNASGLNDQIDVLSAYLFAQVQQNNASDDRLISYAITKMFEAKGNVNLKLLQEDLRLSERSLERRFKYDIGISPKLLSRIFRFQSAMNLVRDKSFYKLSDIAYEHNYADQSHFIRSFKEFAGVSPNQFQKQSNELIENFPEIRP</sequence>
<dbReference type="EMBL" id="JAVDTF010000001">
    <property type="protein sequence ID" value="MDR6782066.1"/>
    <property type="molecule type" value="Genomic_DNA"/>
</dbReference>
<name>A0ACC6KS85_9SPHI</name>